<dbReference type="SUPFAM" id="SSF53187">
    <property type="entry name" value="Zn-dependent exopeptidases"/>
    <property type="match status" value="1"/>
</dbReference>
<gene>
    <name evidence="9" type="ORF">ERS852568_01418</name>
</gene>
<organism evidence="9 10">
    <name type="scientific">Clostridium baratii</name>
    <dbReference type="NCBI Taxonomy" id="1561"/>
    <lineage>
        <taxon>Bacteria</taxon>
        <taxon>Bacillati</taxon>
        <taxon>Bacillota</taxon>
        <taxon>Clostridia</taxon>
        <taxon>Eubacteriales</taxon>
        <taxon>Clostridiaceae</taxon>
        <taxon>Clostridium</taxon>
    </lineage>
</organism>
<evidence type="ECO:0000256" key="8">
    <source>
        <dbReference type="ARBA" id="ARBA00023049"/>
    </source>
</evidence>
<dbReference type="EC" id="3.4.13.-" evidence="9"/>
<dbReference type="GO" id="GO:0006526">
    <property type="term" value="P:L-arginine biosynthetic process"/>
    <property type="evidence" value="ECO:0007669"/>
    <property type="project" value="TreeGrafter"/>
</dbReference>
<reference evidence="9 10" key="1">
    <citation type="submission" date="2015-09" db="EMBL/GenBank/DDBJ databases">
        <authorList>
            <consortium name="Pathogen Informatics"/>
        </authorList>
    </citation>
    <scope>NUCLEOTIDE SEQUENCE [LARGE SCALE GENOMIC DNA]</scope>
    <source>
        <strain evidence="9 10">2789STDY5834956</strain>
    </source>
</reference>
<dbReference type="InterPro" id="IPR036264">
    <property type="entry name" value="Bact_exopeptidase_dim_dom"/>
</dbReference>
<dbReference type="AlphaFoldDB" id="A0A174SU44"/>
<evidence type="ECO:0000313" key="9">
    <source>
        <dbReference type="EMBL" id="CUP98069.1"/>
    </source>
</evidence>
<evidence type="ECO:0000256" key="5">
    <source>
        <dbReference type="ARBA" id="ARBA00022801"/>
    </source>
</evidence>
<dbReference type="InterPro" id="IPR050072">
    <property type="entry name" value="Peptidase_M20A"/>
</dbReference>
<protein>
    <submittedName>
        <fullName evidence="9">Dipeptidase</fullName>
        <ecNumber evidence="9">3.4.13.-</ecNumber>
    </submittedName>
</protein>
<dbReference type="Proteomes" id="UP000095563">
    <property type="component" value="Unassembled WGS sequence"/>
</dbReference>
<comment type="cofactor">
    <cofactor evidence="1">
        <name>Zn(2+)</name>
        <dbReference type="ChEBI" id="CHEBI:29105"/>
    </cofactor>
</comment>
<dbReference type="EMBL" id="CZBO01000002">
    <property type="protein sequence ID" value="CUP98069.1"/>
    <property type="molecule type" value="Genomic_DNA"/>
</dbReference>
<sequence length="456" mass="51512">MKEDDFIMNDLDKVNLSYEFNKKADEYKEELIKSIGRLVKINSVEGKKLDNAPFGNGPKEALEEALRISEELGFKTKNIENAIGYAEYGESDDYIGIIGHVDIVPEGDGWNYNPFDVSIDNEKIYGRGVLDNKGPIMSVLYGMKIIKDLNLPISKKIRVIFGTNEETGFGDIPYYLKEEKPPIMGFTPDCKYPAVYGERGILDLTIWSEKIENINIKSIKGNFKNNIVPDFAEIEFYNNVNKYDEIKTISAKGKQAPGNAPESGINAVTKLCKDILEANDFINDKEILDFIKFIYKSFYENHSLSKLNINCSDEISGDLVINPYEIKMDNGKIGISVVFRYPISYKYEDMISIIRSIIKEGYTLSENRRMDSVCFDKDSDLLKKLKEAYEDVTGLDGTPVTTTGGTYAKVFPNIVAFGPSFPGQKGIAHNSDEYMDIEDLITNLRIYTNALYNLAK</sequence>
<keyword evidence="4" id="KW-0479">Metal-binding</keyword>
<keyword evidence="5 9" id="KW-0378">Hydrolase</keyword>
<evidence type="ECO:0000256" key="2">
    <source>
        <dbReference type="ARBA" id="ARBA00006247"/>
    </source>
</evidence>
<keyword evidence="7 9" id="KW-0224">Dipeptidase</keyword>
<accession>A0A174SU44</accession>
<keyword evidence="6" id="KW-0862">Zinc</keyword>
<dbReference type="Gene3D" id="3.30.70.360">
    <property type="match status" value="2"/>
</dbReference>
<dbReference type="GO" id="GO:0008270">
    <property type="term" value="F:zinc ion binding"/>
    <property type="evidence" value="ECO:0007669"/>
    <property type="project" value="InterPro"/>
</dbReference>
<name>A0A174SU44_9CLOT</name>
<keyword evidence="8" id="KW-0482">Metalloprotease</keyword>
<dbReference type="Pfam" id="PF01546">
    <property type="entry name" value="Peptidase_M20"/>
    <property type="match status" value="1"/>
</dbReference>
<dbReference type="GO" id="GO:0008777">
    <property type="term" value="F:acetylornithine deacetylase activity"/>
    <property type="evidence" value="ECO:0007669"/>
    <property type="project" value="TreeGrafter"/>
</dbReference>
<evidence type="ECO:0000256" key="1">
    <source>
        <dbReference type="ARBA" id="ARBA00001947"/>
    </source>
</evidence>
<dbReference type="InterPro" id="IPR010964">
    <property type="entry name" value="M20A_pepV-rel"/>
</dbReference>
<dbReference type="GO" id="GO:0008237">
    <property type="term" value="F:metallopeptidase activity"/>
    <property type="evidence" value="ECO:0007669"/>
    <property type="project" value="UniProtKB-KW"/>
</dbReference>
<dbReference type="RefSeq" id="WP_082201706.1">
    <property type="nucleotide sequence ID" value="NZ_CZBO01000002.1"/>
</dbReference>
<proteinExistence type="inferred from homology"/>
<evidence type="ECO:0000256" key="4">
    <source>
        <dbReference type="ARBA" id="ARBA00022723"/>
    </source>
</evidence>
<dbReference type="PANTHER" id="PTHR43808:SF31">
    <property type="entry name" value="N-ACETYL-L-CITRULLINE DEACETYLASE"/>
    <property type="match status" value="1"/>
</dbReference>
<dbReference type="Gene3D" id="3.40.630.10">
    <property type="entry name" value="Zn peptidases"/>
    <property type="match status" value="1"/>
</dbReference>
<dbReference type="NCBIfam" id="TIGR01887">
    <property type="entry name" value="dipeptidaselike"/>
    <property type="match status" value="1"/>
</dbReference>
<dbReference type="PANTHER" id="PTHR43808">
    <property type="entry name" value="ACETYLORNITHINE DEACETYLASE"/>
    <property type="match status" value="1"/>
</dbReference>
<evidence type="ECO:0000256" key="3">
    <source>
        <dbReference type="ARBA" id="ARBA00022670"/>
    </source>
</evidence>
<keyword evidence="3" id="KW-0645">Protease</keyword>
<dbReference type="InterPro" id="IPR002933">
    <property type="entry name" value="Peptidase_M20"/>
</dbReference>
<dbReference type="GO" id="GO:0016805">
    <property type="term" value="F:dipeptidase activity"/>
    <property type="evidence" value="ECO:0007669"/>
    <property type="project" value="UniProtKB-KW"/>
</dbReference>
<comment type="similarity">
    <text evidence="2">Belongs to the peptidase M20A family.</text>
</comment>
<evidence type="ECO:0000313" key="10">
    <source>
        <dbReference type="Proteomes" id="UP000095563"/>
    </source>
</evidence>
<dbReference type="SUPFAM" id="SSF55031">
    <property type="entry name" value="Bacterial exopeptidase dimerisation domain"/>
    <property type="match status" value="1"/>
</dbReference>
<dbReference type="GO" id="GO:0006508">
    <property type="term" value="P:proteolysis"/>
    <property type="evidence" value="ECO:0007669"/>
    <property type="project" value="UniProtKB-KW"/>
</dbReference>
<evidence type="ECO:0000256" key="7">
    <source>
        <dbReference type="ARBA" id="ARBA00022997"/>
    </source>
</evidence>
<evidence type="ECO:0000256" key="6">
    <source>
        <dbReference type="ARBA" id="ARBA00022833"/>
    </source>
</evidence>